<comment type="caution">
    <text evidence="1">The sequence shown here is derived from an EMBL/GenBank/DDBJ whole genome shotgun (WGS) entry which is preliminary data.</text>
</comment>
<reference evidence="1 2" key="2">
    <citation type="journal article" date="2022" name="Mol. Ecol. Resour.">
        <title>The genomes of chicory, endive, great burdock and yacon provide insights into Asteraceae paleo-polyploidization history and plant inulin production.</title>
        <authorList>
            <person name="Fan W."/>
            <person name="Wang S."/>
            <person name="Wang H."/>
            <person name="Wang A."/>
            <person name="Jiang F."/>
            <person name="Liu H."/>
            <person name="Zhao H."/>
            <person name="Xu D."/>
            <person name="Zhang Y."/>
        </authorList>
    </citation>
    <scope>NUCLEOTIDE SEQUENCE [LARGE SCALE GENOMIC DNA]</scope>
    <source>
        <strain evidence="2">cv. Niubang</strain>
    </source>
</reference>
<evidence type="ECO:0000313" key="1">
    <source>
        <dbReference type="EMBL" id="KAI3707172.1"/>
    </source>
</evidence>
<evidence type="ECO:0000313" key="2">
    <source>
        <dbReference type="Proteomes" id="UP001055879"/>
    </source>
</evidence>
<accession>A0ACB9ABF3</accession>
<proteinExistence type="predicted"/>
<reference evidence="2" key="1">
    <citation type="journal article" date="2022" name="Mol. Ecol. Resour.">
        <title>The genomes of chicory, endive, great burdock and yacon provide insights into Asteraceae palaeo-polyploidization history and plant inulin production.</title>
        <authorList>
            <person name="Fan W."/>
            <person name="Wang S."/>
            <person name="Wang H."/>
            <person name="Wang A."/>
            <person name="Jiang F."/>
            <person name="Liu H."/>
            <person name="Zhao H."/>
            <person name="Xu D."/>
            <person name="Zhang Y."/>
        </authorList>
    </citation>
    <scope>NUCLEOTIDE SEQUENCE [LARGE SCALE GENOMIC DNA]</scope>
    <source>
        <strain evidence="2">cv. Niubang</strain>
    </source>
</reference>
<dbReference type="Proteomes" id="UP001055879">
    <property type="component" value="Linkage Group LG08"/>
</dbReference>
<name>A0ACB9ABF3_ARCLA</name>
<sequence length="69" mass="7567">MSIQRYNTSPTASCRCYLQVVLDSLLPTAENAAYRCCLLLDNVVGCWTTLVVERQDLASSSFLTSVFAG</sequence>
<gene>
    <name evidence="1" type="ORF">L6452_25458</name>
</gene>
<organism evidence="1 2">
    <name type="scientific">Arctium lappa</name>
    <name type="common">Greater burdock</name>
    <name type="synonym">Lappa major</name>
    <dbReference type="NCBI Taxonomy" id="4217"/>
    <lineage>
        <taxon>Eukaryota</taxon>
        <taxon>Viridiplantae</taxon>
        <taxon>Streptophyta</taxon>
        <taxon>Embryophyta</taxon>
        <taxon>Tracheophyta</taxon>
        <taxon>Spermatophyta</taxon>
        <taxon>Magnoliopsida</taxon>
        <taxon>eudicotyledons</taxon>
        <taxon>Gunneridae</taxon>
        <taxon>Pentapetalae</taxon>
        <taxon>asterids</taxon>
        <taxon>campanulids</taxon>
        <taxon>Asterales</taxon>
        <taxon>Asteraceae</taxon>
        <taxon>Carduoideae</taxon>
        <taxon>Cardueae</taxon>
        <taxon>Arctiinae</taxon>
        <taxon>Arctium</taxon>
    </lineage>
</organism>
<dbReference type="EMBL" id="CM042054">
    <property type="protein sequence ID" value="KAI3707172.1"/>
    <property type="molecule type" value="Genomic_DNA"/>
</dbReference>
<keyword evidence="2" id="KW-1185">Reference proteome</keyword>
<protein>
    <submittedName>
        <fullName evidence="1">Uncharacterized protein</fullName>
    </submittedName>
</protein>